<dbReference type="InterPro" id="IPR046373">
    <property type="entry name" value="Acyl-CoA_Oxase/DH_mid-dom_sf"/>
</dbReference>
<dbReference type="InterPro" id="IPR006091">
    <property type="entry name" value="Acyl-CoA_Oxase/DH_mid-dom"/>
</dbReference>
<dbReference type="Pfam" id="PF02771">
    <property type="entry name" value="Acyl-CoA_dh_N"/>
    <property type="match status" value="1"/>
</dbReference>
<evidence type="ECO:0000313" key="9">
    <source>
        <dbReference type="EMBL" id="MBU3061752.1"/>
    </source>
</evidence>
<dbReference type="InterPro" id="IPR052547">
    <property type="entry name" value="Mito_Isobutyryl-CoADH"/>
</dbReference>
<dbReference type="Gene3D" id="2.40.110.10">
    <property type="entry name" value="Butyryl-CoA Dehydrogenase, subunit A, domain 2"/>
    <property type="match status" value="1"/>
</dbReference>
<feature type="domain" description="Acyl-CoA dehydrogenase/oxidase C-terminal" evidence="6">
    <location>
        <begin position="226"/>
        <end position="375"/>
    </location>
</feature>
<evidence type="ECO:0000259" key="8">
    <source>
        <dbReference type="Pfam" id="PF02771"/>
    </source>
</evidence>
<comment type="caution">
    <text evidence="9">The sequence shown here is derived from an EMBL/GenBank/DDBJ whole genome shotgun (WGS) entry which is preliminary data.</text>
</comment>
<dbReference type="SUPFAM" id="SSF56645">
    <property type="entry name" value="Acyl-CoA dehydrogenase NM domain-like"/>
    <property type="match status" value="1"/>
</dbReference>
<keyword evidence="4 5" id="KW-0274">FAD</keyword>
<evidence type="ECO:0000259" key="6">
    <source>
        <dbReference type="Pfam" id="PF00441"/>
    </source>
</evidence>
<dbReference type="Pfam" id="PF02770">
    <property type="entry name" value="Acyl-CoA_dh_M"/>
    <property type="match status" value="1"/>
</dbReference>
<accession>A0ABS6AUP7</accession>
<dbReference type="PIRSF" id="PIRSF016578">
    <property type="entry name" value="HsaA"/>
    <property type="match status" value="1"/>
</dbReference>
<dbReference type="PROSITE" id="PS00073">
    <property type="entry name" value="ACYL_COA_DH_2"/>
    <property type="match status" value="1"/>
</dbReference>
<evidence type="ECO:0000256" key="3">
    <source>
        <dbReference type="ARBA" id="ARBA00022630"/>
    </source>
</evidence>
<dbReference type="Pfam" id="PF00441">
    <property type="entry name" value="Acyl-CoA_dh_1"/>
    <property type="match status" value="1"/>
</dbReference>
<dbReference type="InterPro" id="IPR009075">
    <property type="entry name" value="AcylCo_DH/oxidase_C"/>
</dbReference>
<evidence type="ECO:0000313" key="10">
    <source>
        <dbReference type="Proteomes" id="UP000733379"/>
    </source>
</evidence>
<organism evidence="9 10">
    <name type="scientific">Nocardia albiluteola</name>
    <dbReference type="NCBI Taxonomy" id="2842303"/>
    <lineage>
        <taxon>Bacteria</taxon>
        <taxon>Bacillati</taxon>
        <taxon>Actinomycetota</taxon>
        <taxon>Actinomycetes</taxon>
        <taxon>Mycobacteriales</taxon>
        <taxon>Nocardiaceae</taxon>
        <taxon>Nocardia</taxon>
    </lineage>
</organism>
<proteinExistence type="inferred from homology"/>
<dbReference type="RefSeq" id="WP_215916581.1">
    <property type="nucleotide sequence ID" value="NZ_JAHKNI010000002.1"/>
</dbReference>
<keyword evidence="5" id="KW-0560">Oxidoreductase</keyword>
<dbReference type="PANTHER" id="PTHR43831">
    <property type="entry name" value="ISOBUTYRYL-COA DEHYDROGENASE"/>
    <property type="match status" value="1"/>
</dbReference>
<gene>
    <name evidence="9" type="ORF">KO481_09470</name>
</gene>
<evidence type="ECO:0000259" key="7">
    <source>
        <dbReference type="Pfam" id="PF02770"/>
    </source>
</evidence>
<evidence type="ECO:0000256" key="2">
    <source>
        <dbReference type="ARBA" id="ARBA00009347"/>
    </source>
</evidence>
<evidence type="ECO:0000256" key="4">
    <source>
        <dbReference type="ARBA" id="ARBA00022827"/>
    </source>
</evidence>
<dbReference type="Gene3D" id="1.20.140.10">
    <property type="entry name" value="Butyryl-CoA Dehydrogenase, subunit A, domain 3"/>
    <property type="match status" value="1"/>
</dbReference>
<dbReference type="Proteomes" id="UP000733379">
    <property type="component" value="Unassembled WGS sequence"/>
</dbReference>
<protein>
    <submittedName>
        <fullName evidence="9">Acyl-CoA dehydrogenase family protein</fullName>
    </submittedName>
</protein>
<dbReference type="Gene3D" id="1.10.540.10">
    <property type="entry name" value="Acyl-CoA dehydrogenase/oxidase, N-terminal domain"/>
    <property type="match status" value="1"/>
</dbReference>
<dbReference type="InterPro" id="IPR036250">
    <property type="entry name" value="AcylCo_DH-like_C"/>
</dbReference>
<dbReference type="EMBL" id="JAHKNI010000002">
    <property type="protein sequence ID" value="MBU3061752.1"/>
    <property type="molecule type" value="Genomic_DNA"/>
</dbReference>
<dbReference type="InterPro" id="IPR013786">
    <property type="entry name" value="AcylCoA_DH/ox_N"/>
</dbReference>
<feature type="domain" description="Acyl-CoA oxidase/dehydrogenase middle" evidence="7">
    <location>
        <begin position="121"/>
        <end position="213"/>
    </location>
</feature>
<reference evidence="9 10" key="1">
    <citation type="submission" date="2021-06" db="EMBL/GenBank/DDBJ databases">
        <title>Actinomycetes sequencing.</title>
        <authorList>
            <person name="Shan Q."/>
        </authorList>
    </citation>
    <scope>NUCLEOTIDE SEQUENCE [LARGE SCALE GENOMIC DNA]</scope>
    <source>
        <strain evidence="9 10">NEAU-G5</strain>
    </source>
</reference>
<evidence type="ECO:0000256" key="1">
    <source>
        <dbReference type="ARBA" id="ARBA00001974"/>
    </source>
</evidence>
<dbReference type="SUPFAM" id="SSF47203">
    <property type="entry name" value="Acyl-CoA dehydrogenase C-terminal domain-like"/>
    <property type="match status" value="1"/>
</dbReference>
<feature type="domain" description="Acyl-CoA dehydrogenase/oxidase N-terminal" evidence="8">
    <location>
        <begin position="6"/>
        <end position="115"/>
    </location>
</feature>
<comment type="similarity">
    <text evidence="2 5">Belongs to the acyl-CoA dehydrogenase family.</text>
</comment>
<dbReference type="InterPro" id="IPR037069">
    <property type="entry name" value="AcylCoA_DH/ox_N_sf"/>
</dbReference>
<comment type="cofactor">
    <cofactor evidence="1 5">
        <name>FAD</name>
        <dbReference type="ChEBI" id="CHEBI:57692"/>
    </cofactor>
</comment>
<evidence type="ECO:0000256" key="5">
    <source>
        <dbReference type="RuleBase" id="RU362125"/>
    </source>
</evidence>
<name>A0ABS6AUP7_9NOCA</name>
<dbReference type="InterPro" id="IPR009100">
    <property type="entry name" value="AcylCoA_DH/oxidase_NM_dom_sf"/>
</dbReference>
<keyword evidence="3 5" id="KW-0285">Flavoprotein</keyword>
<keyword evidence="10" id="KW-1185">Reference proteome</keyword>
<sequence>MFTLDEDEKAIAETARSFADELLAPNALEWDERKHFPVDVLRKAGSLGLGGIYIRDDVGGSALRRLDAVRIFEQLATGCPAIAAYISIHNMATWMIDTYGDEAQRNRWLPGLTSMDLLASYALTEPGVGSDAAALSTRAVRDGDDYLLTGVKQFISGAGSTDVYVIMARTGHPGARGISAFIVPADTPGLSFGANERKMGWNAQPTRQVVLDNARVPAANLLGVEGNGFRIAMNGLNGGRLNIAACSLGGAQTALDRTVAYLNERKAFGSRLLDNTALQFDLADMRTSLEAARTLLWRAAAALDADAPDKVELCAMAKRFGTDAGFEVANKALQLHGGYGYLAEYGIEKIVRDLRVHQILEGTNEIMRVVVARSVVGAA</sequence>
<dbReference type="PANTHER" id="PTHR43831:SF1">
    <property type="entry name" value="ISOBUTYRYL-COA DEHYDROGENASE, MITOCHONDRIAL"/>
    <property type="match status" value="1"/>
</dbReference>
<dbReference type="InterPro" id="IPR006089">
    <property type="entry name" value="Acyl-CoA_DH_CS"/>
</dbReference>